<evidence type="ECO:0000313" key="3">
    <source>
        <dbReference type="EMBL" id="KAL3867829.1"/>
    </source>
</evidence>
<dbReference type="EMBL" id="JBJQND010000008">
    <property type="protein sequence ID" value="KAL3867829.1"/>
    <property type="molecule type" value="Genomic_DNA"/>
</dbReference>
<keyword evidence="1" id="KW-0472">Membrane</keyword>
<keyword evidence="1" id="KW-0812">Transmembrane</keyword>
<keyword evidence="1" id="KW-1133">Transmembrane helix</keyword>
<feature type="chain" id="PRO_5044773365" evidence="2">
    <location>
        <begin position="24"/>
        <end position="131"/>
    </location>
</feature>
<gene>
    <name evidence="3" type="ORF">ACJMK2_040675</name>
</gene>
<evidence type="ECO:0000256" key="2">
    <source>
        <dbReference type="SAM" id="SignalP"/>
    </source>
</evidence>
<sequence>MKVVTALLILCACMPHIVHYVNAAGYIQAFPYGVMGSYGSGSGGLGGELLLLLALSLLFGLGGGETVIVTEDAHTRFANILIKRSNLTGQALETFSRNLRLCTKANKDEARCGALGPTCTYIPSVGLCLIA</sequence>
<evidence type="ECO:0000256" key="1">
    <source>
        <dbReference type="SAM" id="Phobius"/>
    </source>
</evidence>
<comment type="caution">
    <text evidence="3">The sequence shown here is derived from an EMBL/GenBank/DDBJ whole genome shotgun (WGS) entry which is preliminary data.</text>
</comment>
<feature type="signal peptide" evidence="2">
    <location>
        <begin position="1"/>
        <end position="23"/>
    </location>
</feature>
<protein>
    <submittedName>
        <fullName evidence="3">Uncharacterized protein</fullName>
    </submittedName>
</protein>
<accession>A0ABD3W1S1</accession>
<reference evidence="3 4" key="1">
    <citation type="submission" date="2024-11" db="EMBL/GenBank/DDBJ databases">
        <title>Chromosome-level genome assembly of the freshwater bivalve Anodonta woodiana.</title>
        <authorList>
            <person name="Chen X."/>
        </authorList>
    </citation>
    <scope>NUCLEOTIDE SEQUENCE [LARGE SCALE GENOMIC DNA]</scope>
    <source>
        <strain evidence="3">MN2024</strain>
        <tissue evidence="3">Gills</tissue>
    </source>
</reference>
<dbReference type="Proteomes" id="UP001634394">
    <property type="component" value="Unassembled WGS sequence"/>
</dbReference>
<name>A0ABD3W1S1_SINWO</name>
<keyword evidence="4" id="KW-1185">Reference proteome</keyword>
<organism evidence="3 4">
    <name type="scientific">Sinanodonta woodiana</name>
    <name type="common">Chinese pond mussel</name>
    <name type="synonym">Anodonta woodiana</name>
    <dbReference type="NCBI Taxonomy" id="1069815"/>
    <lineage>
        <taxon>Eukaryota</taxon>
        <taxon>Metazoa</taxon>
        <taxon>Spiralia</taxon>
        <taxon>Lophotrochozoa</taxon>
        <taxon>Mollusca</taxon>
        <taxon>Bivalvia</taxon>
        <taxon>Autobranchia</taxon>
        <taxon>Heteroconchia</taxon>
        <taxon>Palaeoheterodonta</taxon>
        <taxon>Unionida</taxon>
        <taxon>Unionoidea</taxon>
        <taxon>Unionidae</taxon>
        <taxon>Unioninae</taxon>
        <taxon>Sinanodonta</taxon>
    </lineage>
</organism>
<evidence type="ECO:0000313" key="4">
    <source>
        <dbReference type="Proteomes" id="UP001634394"/>
    </source>
</evidence>
<keyword evidence="2" id="KW-0732">Signal</keyword>
<feature type="transmembrane region" description="Helical" evidence="1">
    <location>
        <begin position="47"/>
        <end position="69"/>
    </location>
</feature>
<dbReference type="AlphaFoldDB" id="A0ABD3W1S1"/>
<proteinExistence type="predicted"/>